<keyword evidence="4" id="KW-0963">Cytoplasm</keyword>
<dbReference type="PANTHER" id="PTHR33540:SF2">
    <property type="entry name" value="TRNA THREONYLCARBAMOYLADENOSINE BIOSYNTHESIS PROTEIN TSAE"/>
    <property type="match status" value="1"/>
</dbReference>
<proteinExistence type="inferred from homology"/>
<evidence type="ECO:0000313" key="11">
    <source>
        <dbReference type="EMBL" id="MBA0083438.1"/>
    </source>
</evidence>
<dbReference type="EMBL" id="JACDQQ010000043">
    <property type="protein sequence ID" value="MBA0083438.1"/>
    <property type="molecule type" value="Genomic_DNA"/>
</dbReference>
<sequence length="142" mass="15745">MSEEIITHSAEETIQWGREFAKRLKAPFLVLLTGDLGTGKTTLTKGLVSGLGAANENDVTSPTFTLVHVYGQQARVYHADLYRIESFHDFETLGLEDMFAGPAVAIVEWSEKFPLPSPWPMVRVRLEHLGGDSRRISVSDSV</sequence>
<keyword evidence="5" id="KW-0819">tRNA processing</keyword>
<evidence type="ECO:0000256" key="8">
    <source>
        <dbReference type="ARBA" id="ARBA00022840"/>
    </source>
</evidence>
<dbReference type="GO" id="GO:0002949">
    <property type="term" value="P:tRNA threonylcarbamoyladenosine modification"/>
    <property type="evidence" value="ECO:0007669"/>
    <property type="project" value="InterPro"/>
</dbReference>
<evidence type="ECO:0000313" key="12">
    <source>
        <dbReference type="Proteomes" id="UP000567293"/>
    </source>
</evidence>
<keyword evidence="6" id="KW-0479">Metal-binding</keyword>
<dbReference type="NCBIfam" id="TIGR00150">
    <property type="entry name" value="T6A_YjeE"/>
    <property type="match status" value="1"/>
</dbReference>
<evidence type="ECO:0000256" key="9">
    <source>
        <dbReference type="ARBA" id="ARBA00022842"/>
    </source>
</evidence>
<dbReference type="GO" id="GO:0005737">
    <property type="term" value="C:cytoplasm"/>
    <property type="evidence" value="ECO:0007669"/>
    <property type="project" value="UniProtKB-SubCell"/>
</dbReference>
<keyword evidence="12" id="KW-1185">Reference proteome</keyword>
<dbReference type="Proteomes" id="UP000567293">
    <property type="component" value="Unassembled WGS sequence"/>
</dbReference>
<dbReference type="AlphaFoldDB" id="A0A7V8NL88"/>
<keyword evidence="7" id="KW-0547">Nucleotide-binding</keyword>
<dbReference type="SUPFAM" id="SSF52540">
    <property type="entry name" value="P-loop containing nucleoside triphosphate hydrolases"/>
    <property type="match status" value="1"/>
</dbReference>
<dbReference type="PANTHER" id="PTHR33540">
    <property type="entry name" value="TRNA THREONYLCARBAMOYLADENOSINE BIOSYNTHESIS PROTEIN TSAE"/>
    <property type="match status" value="1"/>
</dbReference>
<evidence type="ECO:0000256" key="6">
    <source>
        <dbReference type="ARBA" id="ARBA00022723"/>
    </source>
</evidence>
<reference evidence="11" key="1">
    <citation type="submission" date="2020-06" db="EMBL/GenBank/DDBJ databases">
        <title>Legume-microbial interactions unlock mineral nutrients during tropical forest succession.</title>
        <authorList>
            <person name="Epihov D.Z."/>
        </authorList>
    </citation>
    <scope>NUCLEOTIDE SEQUENCE [LARGE SCALE GENOMIC DNA]</scope>
    <source>
        <strain evidence="11">Pan2503</strain>
    </source>
</reference>
<evidence type="ECO:0000256" key="4">
    <source>
        <dbReference type="ARBA" id="ARBA00022490"/>
    </source>
</evidence>
<dbReference type="Pfam" id="PF02367">
    <property type="entry name" value="TsaE"/>
    <property type="match status" value="1"/>
</dbReference>
<evidence type="ECO:0000256" key="2">
    <source>
        <dbReference type="ARBA" id="ARBA00007599"/>
    </source>
</evidence>
<evidence type="ECO:0000256" key="5">
    <source>
        <dbReference type="ARBA" id="ARBA00022694"/>
    </source>
</evidence>
<dbReference type="InterPro" id="IPR027417">
    <property type="entry name" value="P-loop_NTPase"/>
</dbReference>
<organism evidence="11 12">
    <name type="scientific">Candidatus Acidiferrum panamense</name>
    <dbReference type="NCBI Taxonomy" id="2741543"/>
    <lineage>
        <taxon>Bacteria</taxon>
        <taxon>Pseudomonadati</taxon>
        <taxon>Acidobacteriota</taxon>
        <taxon>Terriglobia</taxon>
        <taxon>Candidatus Acidiferrales</taxon>
        <taxon>Candidatus Acidiferrum</taxon>
    </lineage>
</organism>
<evidence type="ECO:0000256" key="3">
    <source>
        <dbReference type="ARBA" id="ARBA00019010"/>
    </source>
</evidence>
<dbReference type="GO" id="GO:0046872">
    <property type="term" value="F:metal ion binding"/>
    <property type="evidence" value="ECO:0007669"/>
    <property type="project" value="UniProtKB-KW"/>
</dbReference>
<keyword evidence="8" id="KW-0067">ATP-binding</keyword>
<dbReference type="InterPro" id="IPR003442">
    <property type="entry name" value="T6A_TsaE"/>
</dbReference>
<protein>
    <recommendedName>
        <fullName evidence="3">tRNA threonylcarbamoyladenosine biosynthesis protein TsaE</fullName>
    </recommendedName>
    <alternativeName>
        <fullName evidence="10">t(6)A37 threonylcarbamoyladenosine biosynthesis protein TsaE</fullName>
    </alternativeName>
</protein>
<dbReference type="GO" id="GO:0016740">
    <property type="term" value="F:transferase activity"/>
    <property type="evidence" value="ECO:0007669"/>
    <property type="project" value="UniProtKB-KW"/>
</dbReference>
<name>A0A7V8NL88_9BACT</name>
<accession>A0A7V8NL88</accession>
<evidence type="ECO:0000256" key="10">
    <source>
        <dbReference type="ARBA" id="ARBA00032441"/>
    </source>
</evidence>
<comment type="similarity">
    <text evidence="2">Belongs to the TsaE family.</text>
</comment>
<gene>
    <name evidence="11" type="primary">tsaE</name>
    <name evidence="11" type="ORF">HRJ53_00420</name>
</gene>
<dbReference type="GO" id="GO:0005524">
    <property type="term" value="F:ATP binding"/>
    <property type="evidence" value="ECO:0007669"/>
    <property type="project" value="UniProtKB-KW"/>
</dbReference>
<comment type="caution">
    <text evidence="11">The sequence shown here is derived from an EMBL/GenBank/DDBJ whole genome shotgun (WGS) entry which is preliminary data.</text>
</comment>
<evidence type="ECO:0000256" key="1">
    <source>
        <dbReference type="ARBA" id="ARBA00004496"/>
    </source>
</evidence>
<dbReference type="Gene3D" id="3.40.50.300">
    <property type="entry name" value="P-loop containing nucleotide triphosphate hydrolases"/>
    <property type="match status" value="1"/>
</dbReference>
<comment type="subcellular location">
    <subcellularLocation>
        <location evidence="1">Cytoplasm</location>
    </subcellularLocation>
</comment>
<keyword evidence="9" id="KW-0460">Magnesium</keyword>
<evidence type="ECO:0000256" key="7">
    <source>
        <dbReference type="ARBA" id="ARBA00022741"/>
    </source>
</evidence>